<sequence>MDRPTLQTPRSGRSRFSKALPAPPPALEDDRPRTATRNLPSLPYSPFPPRKESVSVNTSVTASVLSSLETSPLPALPSENIMEAPPLQPQTRSIPRKPVGLPANPTPAAAAKSKKMKRVSSISSLLSAYSNTSSDSVQRSSQGSIFTKDSEPSNSPEREGMNDAQQSLTKTLPILPSNPYEDELFLTTDPRVAADLPPPPPLKDLTRPSTPQSGRAIDPDPASRTGAQDGGPAVSDSPTLASPQRREIWRRRASSKSDRSLLVPELKLAVSHGSTASTAQPTQPTNSATTVNPELLPPPPLAHNNNNNSSATNSPLPPRSGSLPGRNIRPNRQNEAQGEGEMRKLTSKLKGLAGRGGSPKEKDAESRKGESAESSPAPPLKDRPSAEETSTNASKTSVDTVVFAPTPTPAPVPAPAPASTSSAPTISWEPPSREPAEKSISRRPIGAPAPVQPEVQKGSSSDARKPPNPPSLGLPRFPRPSQSSTSLRSPSVPYTVQETVRPRVSPPVASPSVVSTPIINLPTNANEPVKKPELYNLVTALNEPRVSPDSAAAAAATRSKPARKVSKDIDATNLSDIGESTEQMTAEQVQQVNEALSRFPRNAIPPAASSSSSAGTVWQAAPLLPKHYTCYTRHFKWVPVKNLNYSLSCQTCGVQDSSTRKTCSFCSLRICFRCHERLMGPYKSDLKALMDNMEVDVHKEKQKEKGKQKDAA</sequence>
<protein>
    <submittedName>
        <fullName evidence="1">Uncharacterized protein</fullName>
    </submittedName>
</protein>
<reference evidence="1 2" key="1">
    <citation type="journal article" date="2022" name="New Phytol.">
        <title>Ecological generalism drives hyperdiversity of secondary metabolite gene clusters in xylarialean endophytes.</title>
        <authorList>
            <person name="Franco M.E.E."/>
            <person name="Wisecaver J.H."/>
            <person name="Arnold A.E."/>
            <person name="Ju Y.M."/>
            <person name="Slot J.C."/>
            <person name="Ahrendt S."/>
            <person name="Moore L.P."/>
            <person name="Eastman K.E."/>
            <person name="Scott K."/>
            <person name="Konkel Z."/>
            <person name="Mondo S.J."/>
            <person name="Kuo A."/>
            <person name="Hayes R.D."/>
            <person name="Haridas S."/>
            <person name="Andreopoulos B."/>
            <person name="Riley R."/>
            <person name="LaButti K."/>
            <person name="Pangilinan J."/>
            <person name="Lipzen A."/>
            <person name="Amirebrahimi M."/>
            <person name="Yan J."/>
            <person name="Adam C."/>
            <person name="Keymanesh K."/>
            <person name="Ng V."/>
            <person name="Louie K."/>
            <person name="Northen T."/>
            <person name="Drula E."/>
            <person name="Henrissat B."/>
            <person name="Hsieh H.M."/>
            <person name="Youens-Clark K."/>
            <person name="Lutzoni F."/>
            <person name="Miadlikowska J."/>
            <person name="Eastwood D.C."/>
            <person name="Hamelin R.C."/>
            <person name="Grigoriev I.V."/>
            <person name="U'Ren J.M."/>
        </authorList>
    </citation>
    <scope>NUCLEOTIDE SEQUENCE [LARGE SCALE GENOMIC DNA]</scope>
    <source>
        <strain evidence="1 2">CBS 119005</strain>
    </source>
</reference>
<name>A0ACB9YUE9_9PEZI</name>
<evidence type="ECO:0000313" key="1">
    <source>
        <dbReference type="EMBL" id="KAI4863034.1"/>
    </source>
</evidence>
<accession>A0ACB9YUE9</accession>
<evidence type="ECO:0000313" key="2">
    <source>
        <dbReference type="Proteomes" id="UP001497700"/>
    </source>
</evidence>
<comment type="caution">
    <text evidence="1">The sequence shown here is derived from an EMBL/GenBank/DDBJ whole genome shotgun (WGS) entry which is preliminary data.</text>
</comment>
<dbReference type="Proteomes" id="UP001497700">
    <property type="component" value="Unassembled WGS sequence"/>
</dbReference>
<dbReference type="EMBL" id="MU393513">
    <property type="protein sequence ID" value="KAI4863034.1"/>
    <property type="molecule type" value="Genomic_DNA"/>
</dbReference>
<gene>
    <name evidence="1" type="ORF">F4820DRAFT_428456</name>
</gene>
<proteinExistence type="predicted"/>
<organism evidence="1 2">
    <name type="scientific">Hypoxylon rubiginosum</name>
    <dbReference type="NCBI Taxonomy" id="110542"/>
    <lineage>
        <taxon>Eukaryota</taxon>
        <taxon>Fungi</taxon>
        <taxon>Dikarya</taxon>
        <taxon>Ascomycota</taxon>
        <taxon>Pezizomycotina</taxon>
        <taxon>Sordariomycetes</taxon>
        <taxon>Xylariomycetidae</taxon>
        <taxon>Xylariales</taxon>
        <taxon>Hypoxylaceae</taxon>
        <taxon>Hypoxylon</taxon>
    </lineage>
</organism>
<keyword evidence="2" id="KW-1185">Reference proteome</keyword>